<evidence type="ECO:0008006" key="3">
    <source>
        <dbReference type="Google" id="ProtNLM"/>
    </source>
</evidence>
<accession>D8P8Q5</accession>
<gene>
    <name evidence="1" type="ORF">NIDE4221</name>
</gene>
<name>D8P8Q5_9BACT</name>
<protein>
    <recommendedName>
        <fullName evidence="3">Ribbon-helix-helix protein CopG domain-containing protein</fullName>
    </recommendedName>
</protein>
<keyword evidence="2" id="KW-1185">Reference proteome</keyword>
<dbReference type="EMBL" id="FP929003">
    <property type="protein sequence ID" value="CBK43887.1"/>
    <property type="molecule type" value="Genomic_DNA"/>
</dbReference>
<organism evidence="1 2">
    <name type="scientific">Nitrospira defluvii</name>
    <dbReference type="NCBI Taxonomy" id="330214"/>
    <lineage>
        <taxon>Bacteria</taxon>
        <taxon>Pseudomonadati</taxon>
        <taxon>Nitrospirota</taxon>
        <taxon>Nitrospiria</taxon>
        <taxon>Nitrospirales</taxon>
        <taxon>Nitrospiraceae</taxon>
        <taxon>Nitrospira</taxon>
    </lineage>
</organism>
<dbReference type="Proteomes" id="UP000001660">
    <property type="component" value="Chromosome"/>
</dbReference>
<proteinExistence type="predicted"/>
<sequence length="57" mass="6756">MARPKSPVVRKLFALRLQEELLTELRHIALDRKMPANQLLEIAIEDFVKKCREKKKL</sequence>
<dbReference type="AlphaFoldDB" id="D8P8Q5"/>
<reference evidence="1 2" key="1">
    <citation type="journal article" date="2010" name="Proc. Natl. Acad. Sci. U.S.A.">
        <title>A Nitrospira metagenome illuminates the physiology and evolution of globally important nitrite-oxidizing bacteria.</title>
        <authorList>
            <person name="Lucker S."/>
            <person name="Wagner M."/>
            <person name="Maixner F."/>
            <person name="Pelletier E."/>
            <person name="Koch H."/>
            <person name="Vacherie B."/>
            <person name="Rattei T."/>
            <person name="Sinninghe Damste J."/>
            <person name="Spieck E."/>
            <person name="Le Paslier D."/>
            <person name="Daims H."/>
        </authorList>
    </citation>
    <scope>NUCLEOTIDE SEQUENCE [LARGE SCALE GENOMIC DNA]</scope>
</reference>
<dbReference type="KEGG" id="nde:NIDE4221"/>
<evidence type="ECO:0000313" key="2">
    <source>
        <dbReference type="Proteomes" id="UP000001660"/>
    </source>
</evidence>
<dbReference type="HOGENOM" id="CLU_2988107_0_0_0"/>
<dbReference type="STRING" id="330214.NIDE4221"/>
<evidence type="ECO:0000313" key="1">
    <source>
        <dbReference type="EMBL" id="CBK43887.1"/>
    </source>
</evidence>